<dbReference type="PANTHER" id="PTHR30341:SF0">
    <property type="entry name" value="NA(+)_H(+) ANTIPORTER NHAA"/>
    <property type="match status" value="1"/>
</dbReference>
<gene>
    <name evidence="6 7" type="primary">nhaA</name>
    <name evidence="7" type="ORF">DWE98_13180</name>
</gene>
<dbReference type="AlphaFoldDB" id="A0A370L5W5"/>
<feature type="transmembrane region" description="Helical" evidence="6">
    <location>
        <begin position="218"/>
        <end position="241"/>
    </location>
</feature>
<dbReference type="GO" id="GO:0006885">
    <property type="term" value="P:regulation of pH"/>
    <property type="evidence" value="ECO:0007669"/>
    <property type="project" value="UniProtKB-UniRule"/>
</dbReference>
<dbReference type="HAMAP" id="MF_01844">
    <property type="entry name" value="NhaA"/>
    <property type="match status" value="1"/>
</dbReference>
<organism evidence="7 8">
    <name type="scientific">Bosea caraganae</name>
    <dbReference type="NCBI Taxonomy" id="2763117"/>
    <lineage>
        <taxon>Bacteria</taxon>
        <taxon>Pseudomonadati</taxon>
        <taxon>Pseudomonadota</taxon>
        <taxon>Alphaproteobacteria</taxon>
        <taxon>Hyphomicrobiales</taxon>
        <taxon>Boseaceae</taxon>
        <taxon>Bosea</taxon>
    </lineage>
</organism>
<dbReference type="GO" id="GO:0015385">
    <property type="term" value="F:sodium:proton antiporter activity"/>
    <property type="evidence" value="ECO:0007669"/>
    <property type="project" value="UniProtKB-UniRule"/>
</dbReference>
<dbReference type="NCBIfam" id="TIGR00773">
    <property type="entry name" value="NhaA"/>
    <property type="match status" value="1"/>
</dbReference>
<evidence type="ECO:0000256" key="2">
    <source>
        <dbReference type="ARBA" id="ARBA00022475"/>
    </source>
</evidence>
<evidence type="ECO:0000313" key="7">
    <source>
        <dbReference type="EMBL" id="RDJ24629.1"/>
    </source>
</evidence>
<dbReference type="NCBIfam" id="NF007111">
    <property type="entry name" value="PRK09560.1"/>
    <property type="match status" value="1"/>
</dbReference>
<sequence>MRGCSAAAQCCSRSWPPRPCWSAARADSAENTGRQNGECGLARVRIRLTHRRDCDDSVIAARAIVALRHRPVIGRLRHLQDNVEDASVTSEPNDADVQTKTWPPQRRSPLHAFFESGAAAGVLLVLAALNAMIIANSPLSVVYFKVLELKIAGLSLLHWINDGLMAIFFLLVGLEIKREFIEGQLATWSRRALPAFAALGGMIAPALIYLLIARGDPAAIRGWAIPAATDIAFALGVLALLGSRVPVSLKIFLTALAILDDLGAILIIALFYSGELSLAMLAAAAICIAVLALMNRFGVRSLLPYLVVGALLWFFELKSGIHATLAGVALALTIPLGGRGAESDEPEHSPLHKLEHGLHPYVSYFIVPVFGFANAGVALAGMTPALLLTPVPLGIMLGLFLGKQIGVFGFAWLAVKLGFGTMPAKASWPQLYGVSLLCGIGFTMSLFIGALAFAGNATLNDATKIGVLVGSAISAVLGYVVLHVAGARLAVPDEEPAKPAPSILGRKRAR</sequence>
<dbReference type="InterPro" id="IPR023171">
    <property type="entry name" value="Na/H_antiporter_dom_sf"/>
</dbReference>
<dbReference type="GO" id="GO:0005886">
    <property type="term" value="C:plasma membrane"/>
    <property type="evidence" value="ECO:0007669"/>
    <property type="project" value="UniProtKB-SubCell"/>
</dbReference>
<feature type="transmembrane region" description="Helical" evidence="6">
    <location>
        <begin position="112"/>
        <end position="136"/>
    </location>
</feature>
<comment type="catalytic activity">
    <reaction evidence="6">
        <text>Na(+)(in) + 2 H(+)(out) = Na(+)(out) + 2 H(+)(in)</text>
        <dbReference type="Rhea" id="RHEA:29251"/>
        <dbReference type="ChEBI" id="CHEBI:15378"/>
        <dbReference type="ChEBI" id="CHEBI:29101"/>
    </reaction>
</comment>
<accession>A0A370L5W5</accession>
<dbReference type="OrthoDB" id="9808135at2"/>
<comment type="caution">
    <text evidence="7">The sequence shown here is derived from an EMBL/GenBank/DDBJ whole genome shotgun (WGS) entry which is preliminary data.</text>
</comment>
<name>A0A370L5W5_9HYPH</name>
<dbReference type="NCBIfam" id="NF007112">
    <property type="entry name" value="PRK09561.1"/>
    <property type="match status" value="1"/>
</dbReference>
<evidence type="ECO:0000313" key="8">
    <source>
        <dbReference type="Proteomes" id="UP000255207"/>
    </source>
</evidence>
<keyword evidence="5 6" id="KW-0472">Membrane</keyword>
<dbReference type="Proteomes" id="UP000255207">
    <property type="component" value="Unassembled WGS sequence"/>
</dbReference>
<evidence type="ECO:0000256" key="1">
    <source>
        <dbReference type="ARBA" id="ARBA00004429"/>
    </source>
</evidence>
<feature type="transmembrane region" description="Helical" evidence="6">
    <location>
        <begin position="195"/>
        <end position="212"/>
    </location>
</feature>
<dbReference type="EMBL" id="QQTP01000006">
    <property type="protein sequence ID" value="RDJ24629.1"/>
    <property type="molecule type" value="Genomic_DNA"/>
</dbReference>
<keyword evidence="6" id="KW-0915">Sodium</keyword>
<feature type="transmembrane region" description="Helical" evidence="6">
    <location>
        <begin position="465"/>
        <end position="485"/>
    </location>
</feature>
<keyword evidence="6" id="KW-0813">Transport</keyword>
<dbReference type="Gene3D" id="1.20.1530.10">
    <property type="entry name" value="Na+/H+ antiporter like domain"/>
    <property type="match status" value="1"/>
</dbReference>
<keyword evidence="6" id="KW-0050">Antiport</keyword>
<feature type="transmembrane region" description="Helical" evidence="6">
    <location>
        <begin position="321"/>
        <end position="341"/>
    </location>
</feature>
<protein>
    <recommendedName>
        <fullName evidence="6">Na(+)/H(+) antiporter NhaA</fullName>
    </recommendedName>
    <alternativeName>
        <fullName evidence="6">Sodium/proton antiporter NhaA</fullName>
    </alternativeName>
</protein>
<feature type="transmembrane region" description="Helical" evidence="6">
    <location>
        <begin position="253"/>
        <end position="272"/>
    </location>
</feature>
<feature type="transmembrane region" description="Helical" evidence="6">
    <location>
        <begin position="393"/>
        <end position="419"/>
    </location>
</feature>
<dbReference type="PANTHER" id="PTHR30341">
    <property type="entry name" value="SODIUM ION/PROTON ANTIPORTER NHAA-RELATED"/>
    <property type="match status" value="1"/>
</dbReference>
<keyword evidence="6" id="KW-0406">Ion transport</keyword>
<dbReference type="InterPro" id="IPR004670">
    <property type="entry name" value="NhaA"/>
</dbReference>
<evidence type="ECO:0000256" key="5">
    <source>
        <dbReference type="ARBA" id="ARBA00023136"/>
    </source>
</evidence>
<feature type="transmembrane region" description="Helical" evidence="6">
    <location>
        <begin position="278"/>
        <end position="294"/>
    </location>
</feature>
<feature type="transmembrane region" description="Helical" evidence="6">
    <location>
        <begin position="431"/>
        <end position="453"/>
    </location>
</feature>
<feature type="transmembrane region" description="Helical" evidence="6">
    <location>
        <begin position="156"/>
        <end position="174"/>
    </location>
</feature>
<evidence type="ECO:0000256" key="6">
    <source>
        <dbReference type="HAMAP-Rule" id="MF_01844"/>
    </source>
</evidence>
<reference evidence="8" key="1">
    <citation type="submission" date="2018-07" db="EMBL/GenBank/DDBJ databases">
        <authorList>
            <person name="Safronova V.I."/>
            <person name="Chirak E.R."/>
            <person name="Sazanova A.L."/>
        </authorList>
    </citation>
    <scope>NUCLEOTIDE SEQUENCE [LARGE SCALE GENOMIC DNA]</scope>
    <source>
        <strain evidence="8">RCAM04685</strain>
    </source>
</reference>
<proteinExistence type="inferred from homology"/>
<keyword evidence="8" id="KW-1185">Reference proteome</keyword>
<comment type="subcellular location">
    <subcellularLocation>
        <location evidence="1">Cell inner membrane</location>
        <topology evidence="1">Multi-pass membrane protein</topology>
    </subcellularLocation>
    <subcellularLocation>
        <location evidence="6">Cell membrane</location>
        <topology evidence="6">Multi-pass membrane protein</topology>
    </subcellularLocation>
</comment>
<keyword evidence="3 6" id="KW-0812">Transmembrane</keyword>
<evidence type="ECO:0000256" key="3">
    <source>
        <dbReference type="ARBA" id="ARBA00022692"/>
    </source>
</evidence>
<comment type="function">
    <text evidence="6">Na(+)/H(+) antiporter that extrudes sodium in exchange for external protons.</text>
</comment>
<dbReference type="Pfam" id="PF06965">
    <property type="entry name" value="Na_H_antiport_1"/>
    <property type="match status" value="1"/>
</dbReference>
<evidence type="ECO:0000256" key="4">
    <source>
        <dbReference type="ARBA" id="ARBA00022989"/>
    </source>
</evidence>
<keyword evidence="6" id="KW-0739">Sodium transport</keyword>
<feature type="transmembrane region" description="Helical" evidence="6">
    <location>
        <begin position="362"/>
        <end position="387"/>
    </location>
</feature>
<comment type="similarity">
    <text evidence="6">Belongs to the NhaA Na(+)/H(+) (TC 2.A.33) antiporter family.</text>
</comment>
<keyword evidence="2 6" id="KW-1003">Cell membrane</keyword>
<keyword evidence="4 6" id="KW-1133">Transmembrane helix</keyword>